<sequence>MADPINPSSTTSIFAEELYFNSTEGQTQGLDLLQEFDAPILQIMNSIPALTTGWPAEDDICYGTSTRMPA</sequence>
<gene>
    <name evidence="1" type="ORF">N7494_000570</name>
</gene>
<dbReference type="AlphaFoldDB" id="A0AAD6GL66"/>
<name>A0AAD6GL66_9EURO</name>
<comment type="caution">
    <text evidence="1">The sequence shown here is derived from an EMBL/GenBank/DDBJ whole genome shotgun (WGS) entry which is preliminary data.</text>
</comment>
<organism evidence="1 2">
    <name type="scientific">Penicillium frequentans</name>
    <dbReference type="NCBI Taxonomy" id="3151616"/>
    <lineage>
        <taxon>Eukaryota</taxon>
        <taxon>Fungi</taxon>
        <taxon>Dikarya</taxon>
        <taxon>Ascomycota</taxon>
        <taxon>Pezizomycotina</taxon>
        <taxon>Eurotiomycetes</taxon>
        <taxon>Eurotiomycetidae</taxon>
        <taxon>Eurotiales</taxon>
        <taxon>Aspergillaceae</taxon>
        <taxon>Penicillium</taxon>
    </lineage>
</organism>
<dbReference type="Proteomes" id="UP001220324">
    <property type="component" value="Unassembled WGS sequence"/>
</dbReference>
<proteinExistence type="predicted"/>
<dbReference type="EMBL" id="JAQIZZ010000001">
    <property type="protein sequence ID" value="KAJ5556655.1"/>
    <property type="molecule type" value="Genomic_DNA"/>
</dbReference>
<keyword evidence="2" id="KW-1185">Reference proteome</keyword>
<evidence type="ECO:0000313" key="1">
    <source>
        <dbReference type="EMBL" id="KAJ5556655.1"/>
    </source>
</evidence>
<accession>A0AAD6GL66</accession>
<protein>
    <submittedName>
        <fullName evidence="1">Uncharacterized protein</fullName>
    </submittedName>
</protein>
<evidence type="ECO:0000313" key="2">
    <source>
        <dbReference type="Proteomes" id="UP001220324"/>
    </source>
</evidence>
<reference evidence="1 2" key="1">
    <citation type="journal article" date="2023" name="IMA Fungus">
        <title>Comparative genomic study of the Penicillium genus elucidates a diverse pangenome and 15 lateral gene transfer events.</title>
        <authorList>
            <person name="Petersen C."/>
            <person name="Sorensen T."/>
            <person name="Nielsen M.R."/>
            <person name="Sondergaard T.E."/>
            <person name="Sorensen J.L."/>
            <person name="Fitzpatrick D.A."/>
            <person name="Frisvad J.C."/>
            <person name="Nielsen K.L."/>
        </authorList>
    </citation>
    <scope>NUCLEOTIDE SEQUENCE [LARGE SCALE GENOMIC DNA]</scope>
    <source>
        <strain evidence="1 2">IBT 35679</strain>
    </source>
</reference>